<feature type="region of interest" description="Disordered" evidence="3">
    <location>
        <begin position="22"/>
        <end position="67"/>
    </location>
</feature>
<evidence type="ECO:0000256" key="1">
    <source>
        <dbReference type="ARBA" id="ARBA00004123"/>
    </source>
</evidence>
<keyword evidence="5" id="KW-1185">Reference proteome</keyword>
<feature type="region of interest" description="Disordered" evidence="3">
    <location>
        <begin position="160"/>
        <end position="202"/>
    </location>
</feature>
<evidence type="ECO:0008006" key="6">
    <source>
        <dbReference type="Google" id="ProtNLM"/>
    </source>
</evidence>
<dbReference type="AlphaFoldDB" id="A0A8J5WWC9"/>
<feature type="compositionally biased region" description="Basic residues" evidence="3">
    <location>
        <begin position="175"/>
        <end position="186"/>
    </location>
</feature>
<dbReference type="PANTHER" id="PTHR33172:SF29">
    <property type="entry name" value="OS06G0559400 PROTEIN"/>
    <property type="match status" value="1"/>
</dbReference>
<dbReference type="PANTHER" id="PTHR33172">
    <property type="entry name" value="OS08G0516900 PROTEIN"/>
    <property type="match status" value="1"/>
</dbReference>
<dbReference type="EMBL" id="JAAALK010000080">
    <property type="protein sequence ID" value="KAG8094518.1"/>
    <property type="molecule type" value="Genomic_DNA"/>
</dbReference>
<dbReference type="GO" id="GO:0006950">
    <property type="term" value="P:response to stress"/>
    <property type="evidence" value="ECO:0007669"/>
    <property type="project" value="UniProtKB-ARBA"/>
</dbReference>
<proteinExistence type="predicted"/>
<dbReference type="OrthoDB" id="694201at2759"/>
<organism evidence="4 5">
    <name type="scientific">Zizania palustris</name>
    <name type="common">Northern wild rice</name>
    <dbReference type="NCBI Taxonomy" id="103762"/>
    <lineage>
        <taxon>Eukaryota</taxon>
        <taxon>Viridiplantae</taxon>
        <taxon>Streptophyta</taxon>
        <taxon>Embryophyta</taxon>
        <taxon>Tracheophyta</taxon>
        <taxon>Spermatophyta</taxon>
        <taxon>Magnoliopsida</taxon>
        <taxon>Liliopsida</taxon>
        <taxon>Poales</taxon>
        <taxon>Poaceae</taxon>
        <taxon>BOP clade</taxon>
        <taxon>Oryzoideae</taxon>
        <taxon>Oryzeae</taxon>
        <taxon>Zizaniinae</taxon>
        <taxon>Zizania</taxon>
    </lineage>
</organism>
<accession>A0A8J5WWC9</accession>
<reference evidence="4" key="2">
    <citation type="submission" date="2021-02" db="EMBL/GenBank/DDBJ databases">
        <authorList>
            <person name="Kimball J.A."/>
            <person name="Haas M.W."/>
            <person name="Macchietto M."/>
            <person name="Kono T."/>
            <person name="Duquette J."/>
            <person name="Shao M."/>
        </authorList>
    </citation>
    <scope>NUCLEOTIDE SEQUENCE</scope>
    <source>
        <tissue evidence="4">Fresh leaf tissue</tissue>
    </source>
</reference>
<comment type="caution">
    <text evidence="4">The sequence shown here is derived from an EMBL/GenBank/DDBJ whole genome shotgun (WGS) entry which is preliminary data.</text>
</comment>
<evidence type="ECO:0000256" key="2">
    <source>
        <dbReference type="ARBA" id="ARBA00023242"/>
    </source>
</evidence>
<gene>
    <name evidence="4" type="ORF">GUJ93_ZPchr0012g20982</name>
</gene>
<keyword evidence="2" id="KW-0539">Nucleus</keyword>
<dbReference type="InterPro" id="IPR051992">
    <property type="entry name" value="OxStress_Response_Reg"/>
</dbReference>
<comment type="subcellular location">
    <subcellularLocation>
        <location evidence="1">Nucleus</location>
    </subcellularLocation>
</comment>
<dbReference type="Proteomes" id="UP000729402">
    <property type="component" value="Unassembled WGS sequence"/>
</dbReference>
<evidence type="ECO:0000313" key="4">
    <source>
        <dbReference type="EMBL" id="KAG8094518.1"/>
    </source>
</evidence>
<sequence length="202" mass="21527">MGVSGRGEEEDGGCRCRVSEQAASGFSGGGSPASSLTDDGEVTSSARDGDCSFSSESESDEETMQVDENRHAGAGPLYELAAPLLAQLPVRTGLSKYYQGKSQSFTSLYHARCVEDLAKKTSPYITRMKMHRGHGAVVGTAGRPPSNSRHAPEPCRKTIAKKTTPRCSSDTLLSRARRTSLLHRGGKPPAAAHQSKKELSRC</sequence>
<dbReference type="GO" id="GO:0005634">
    <property type="term" value="C:nucleus"/>
    <property type="evidence" value="ECO:0007669"/>
    <property type="project" value="UniProtKB-SubCell"/>
</dbReference>
<evidence type="ECO:0000256" key="3">
    <source>
        <dbReference type="SAM" id="MobiDB-lite"/>
    </source>
</evidence>
<name>A0A8J5WWC9_ZIZPA</name>
<protein>
    <recommendedName>
        <fullName evidence="6">Oxidative stress 3</fullName>
    </recommendedName>
</protein>
<reference evidence="4" key="1">
    <citation type="journal article" date="2021" name="bioRxiv">
        <title>Whole Genome Assembly and Annotation of Northern Wild Rice, Zizania palustris L., Supports a Whole Genome Duplication in the Zizania Genus.</title>
        <authorList>
            <person name="Haas M."/>
            <person name="Kono T."/>
            <person name="Macchietto M."/>
            <person name="Millas R."/>
            <person name="McGilp L."/>
            <person name="Shao M."/>
            <person name="Duquette J."/>
            <person name="Hirsch C.N."/>
            <person name="Kimball J."/>
        </authorList>
    </citation>
    <scope>NUCLEOTIDE SEQUENCE</scope>
    <source>
        <tissue evidence="4">Fresh leaf tissue</tissue>
    </source>
</reference>
<evidence type="ECO:0000313" key="5">
    <source>
        <dbReference type="Proteomes" id="UP000729402"/>
    </source>
</evidence>